<dbReference type="AlphaFoldDB" id="A0A430FV79"/>
<sequence length="163" mass="18269">MKPPIAVTLGLDPRRLPAETFERLAEHGGYVMRDRASREERSRKAWESFGAPGRDPSAFGSVLGALADRGRWTPHLKTAQLRNHWDEIVGPAIAANTVVADFRDGVLAIRAASPVWADQLRWLLPELSATIRERLDGLDIREIRVTGPGTGYDRYRRGRRNGF</sequence>
<evidence type="ECO:0008006" key="3">
    <source>
        <dbReference type="Google" id="ProtNLM"/>
    </source>
</evidence>
<protein>
    <recommendedName>
        <fullName evidence="3">Zn-ribbon-containing RNA-binding protein</fullName>
    </recommendedName>
</protein>
<accession>A0A430FV79</accession>
<name>A0A430FV79_9BIFI</name>
<evidence type="ECO:0000313" key="1">
    <source>
        <dbReference type="EMBL" id="RSX57465.1"/>
    </source>
</evidence>
<dbReference type="OrthoDB" id="5516926at2"/>
<evidence type="ECO:0000313" key="2">
    <source>
        <dbReference type="Proteomes" id="UP000287470"/>
    </source>
</evidence>
<keyword evidence="2" id="KW-1185">Reference proteome</keyword>
<dbReference type="PANTHER" id="PTHR36456:SF1">
    <property type="entry name" value="UPF0232 PROTEIN SCO3875"/>
    <property type="match status" value="1"/>
</dbReference>
<reference evidence="1 2" key="1">
    <citation type="submission" date="2018-09" db="EMBL/GenBank/DDBJ databases">
        <title>Characterization of the phylogenetic diversity of five novel species belonging to the genus Bifidobacterium.</title>
        <authorList>
            <person name="Lugli G.A."/>
            <person name="Duranti S."/>
            <person name="Milani C."/>
        </authorList>
    </citation>
    <scope>NUCLEOTIDE SEQUENCE [LARGE SCALE GENOMIC DNA]</scope>
    <source>
        <strain evidence="1 2">2033B</strain>
    </source>
</reference>
<dbReference type="Pfam" id="PF05258">
    <property type="entry name" value="DciA"/>
    <property type="match status" value="1"/>
</dbReference>
<dbReference type="EMBL" id="QXGK01000005">
    <property type="protein sequence ID" value="RSX57465.1"/>
    <property type="molecule type" value="Genomic_DNA"/>
</dbReference>
<dbReference type="Proteomes" id="UP000287470">
    <property type="component" value="Unassembled WGS sequence"/>
</dbReference>
<gene>
    <name evidence="1" type="ORF">D2E24_0763</name>
</gene>
<organism evidence="1 2">
    <name type="scientific">Bifidobacterium samirii</name>
    <dbReference type="NCBI Taxonomy" id="2306974"/>
    <lineage>
        <taxon>Bacteria</taxon>
        <taxon>Bacillati</taxon>
        <taxon>Actinomycetota</taxon>
        <taxon>Actinomycetes</taxon>
        <taxon>Bifidobacteriales</taxon>
        <taxon>Bifidobacteriaceae</taxon>
        <taxon>Bifidobacterium</taxon>
    </lineage>
</organism>
<dbReference type="PANTHER" id="PTHR36456">
    <property type="entry name" value="UPF0232 PROTEIN SCO3875"/>
    <property type="match status" value="1"/>
</dbReference>
<dbReference type="InterPro" id="IPR007922">
    <property type="entry name" value="DciA-like"/>
</dbReference>
<comment type="caution">
    <text evidence="1">The sequence shown here is derived from an EMBL/GenBank/DDBJ whole genome shotgun (WGS) entry which is preliminary data.</text>
</comment>
<dbReference type="RefSeq" id="WP_125968027.1">
    <property type="nucleotide sequence ID" value="NZ_QXGK01000005.1"/>
</dbReference>
<proteinExistence type="predicted"/>